<evidence type="ECO:0000256" key="1">
    <source>
        <dbReference type="SAM" id="Phobius"/>
    </source>
</evidence>
<protein>
    <recommendedName>
        <fullName evidence="4">B box-type domain-containing protein</fullName>
    </recommendedName>
</protein>
<accession>A0A918VH62</accession>
<reference evidence="2" key="2">
    <citation type="submission" date="2020-09" db="EMBL/GenBank/DDBJ databases">
        <authorList>
            <person name="Sun Q."/>
            <person name="Kim S."/>
        </authorList>
    </citation>
    <scope>NUCLEOTIDE SEQUENCE</scope>
    <source>
        <strain evidence="2">KCTC 12711</strain>
    </source>
</reference>
<feature type="transmembrane region" description="Helical" evidence="1">
    <location>
        <begin position="196"/>
        <end position="219"/>
    </location>
</feature>
<feature type="transmembrane region" description="Helical" evidence="1">
    <location>
        <begin position="239"/>
        <end position="262"/>
    </location>
</feature>
<evidence type="ECO:0000313" key="2">
    <source>
        <dbReference type="EMBL" id="GGZ97375.1"/>
    </source>
</evidence>
<keyword evidence="1" id="KW-1133">Transmembrane helix</keyword>
<evidence type="ECO:0000313" key="3">
    <source>
        <dbReference type="Proteomes" id="UP000614811"/>
    </source>
</evidence>
<dbReference type="AlphaFoldDB" id="A0A918VH62"/>
<organism evidence="2 3">
    <name type="scientific">Arenicella chitinivorans</name>
    <dbReference type="NCBI Taxonomy" id="1329800"/>
    <lineage>
        <taxon>Bacteria</taxon>
        <taxon>Pseudomonadati</taxon>
        <taxon>Pseudomonadota</taxon>
        <taxon>Gammaproteobacteria</taxon>
        <taxon>Arenicellales</taxon>
        <taxon>Arenicellaceae</taxon>
        <taxon>Arenicella</taxon>
    </lineage>
</organism>
<feature type="transmembrane region" description="Helical" evidence="1">
    <location>
        <begin position="135"/>
        <end position="157"/>
    </location>
</feature>
<feature type="transmembrane region" description="Helical" evidence="1">
    <location>
        <begin position="69"/>
        <end position="89"/>
    </location>
</feature>
<reference evidence="2" key="1">
    <citation type="journal article" date="2014" name="Int. J. Syst. Evol. Microbiol.">
        <title>Complete genome sequence of Corynebacterium casei LMG S-19264T (=DSM 44701T), isolated from a smear-ripened cheese.</title>
        <authorList>
            <consortium name="US DOE Joint Genome Institute (JGI-PGF)"/>
            <person name="Walter F."/>
            <person name="Albersmeier A."/>
            <person name="Kalinowski J."/>
            <person name="Ruckert C."/>
        </authorList>
    </citation>
    <scope>NUCLEOTIDE SEQUENCE</scope>
    <source>
        <strain evidence="2">KCTC 12711</strain>
    </source>
</reference>
<name>A0A918VH62_9GAMM</name>
<dbReference type="RefSeq" id="WP_189398149.1">
    <property type="nucleotide sequence ID" value="NZ_BMXA01000001.1"/>
</dbReference>
<keyword evidence="3" id="KW-1185">Reference proteome</keyword>
<dbReference type="Proteomes" id="UP000614811">
    <property type="component" value="Unassembled WGS sequence"/>
</dbReference>
<sequence length="448" mass="50338">MTHCTYHPLKTAIRTCENCDHNYCDACSDESALRHNPSAEYACFICGFSLLNLKAESEVEPFWRRLGDVYLYPLSVSALIVLFATSFLAASFSQLGLLSLLPEIAISLYSFACLRETAHGNMQAPGVEACFQGSIKPVISVVFVVVFATFTTAKIFASFGVGLGILATFFYMVTLPAAILVIAIEGDFFPAINPQRLMSVVSATGTSYFVMLLFLFIMLGSVGLLSSFIFSERLASLSIFAQSIISNYYGIVTFHILGYLVYQNRYKLGFEGQNNITAPDIRDDVDWLNAKLEVLIKSGDYPAAIELAKQQVAASNSQLWQWGRCFKLMCTGRSFKELESFAPKYFDKLALMRHDDELADSYMMLKKRVPAYQLDDAERCMTVARSLFDLGQYPYVIDMLQDFHKRDADDDLINLSLQMVRDSYKKMPGKEKNAQFFQNIYTMRNASA</sequence>
<gene>
    <name evidence="2" type="ORF">GCM10008090_02070</name>
</gene>
<dbReference type="EMBL" id="BMXA01000001">
    <property type="protein sequence ID" value="GGZ97375.1"/>
    <property type="molecule type" value="Genomic_DNA"/>
</dbReference>
<keyword evidence="1" id="KW-0472">Membrane</keyword>
<comment type="caution">
    <text evidence="2">The sequence shown here is derived from an EMBL/GenBank/DDBJ whole genome shotgun (WGS) entry which is preliminary data.</text>
</comment>
<feature type="transmembrane region" description="Helical" evidence="1">
    <location>
        <begin position="95"/>
        <end position="114"/>
    </location>
</feature>
<proteinExistence type="predicted"/>
<evidence type="ECO:0008006" key="4">
    <source>
        <dbReference type="Google" id="ProtNLM"/>
    </source>
</evidence>
<feature type="transmembrane region" description="Helical" evidence="1">
    <location>
        <begin position="163"/>
        <end position="184"/>
    </location>
</feature>
<keyword evidence="1" id="KW-0812">Transmembrane</keyword>